<feature type="binding site" evidence="11">
    <location>
        <position position="71"/>
    </location>
    <ligand>
        <name>Ca(2+)</name>
        <dbReference type="ChEBI" id="CHEBI:29108"/>
        <label>1</label>
    </ligand>
</feature>
<comment type="cofactor">
    <cofactor evidence="11 14">
        <name>Ca(2+)</name>
        <dbReference type="ChEBI" id="CHEBI:29108"/>
    </cofactor>
    <text evidence="11 14">Binds 2 calcium ions per subunit.</text>
</comment>
<dbReference type="EnsemblPlants" id="Pp3c8_8070V3.1">
    <property type="protein sequence ID" value="PAC:32966276.CDS.1"/>
    <property type="gene ID" value="Pp3c8_8070"/>
</dbReference>
<feature type="disulfide bond" evidence="13">
    <location>
        <begin position="32"/>
        <end position="112"/>
    </location>
</feature>
<evidence type="ECO:0000256" key="11">
    <source>
        <dbReference type="PIRSR" id="PIRSR600823-3"/>
    </source>
</evidence>
<dbReference type="GO" id="GO:0005576">
    <property type="term" value="C:extracellular region"/>
    <property type="evidence" value="ECO:0007669"/>
    <property type="project" value="UniProtKB-SubCell"/>
</dbReference>
<dbReference type="FunFam" id="1.10.520.10:FF:000009">
    <property type="entry name" value="Peroxidase"/>
    <property type="match status" value="1"/>
</dbReference>
<evidence type="ECO:0000256" key="2">
    <source>
        <dbReference type="ARBA" id="ARBA00006873"/>
    </source>
</evidence>
<gene>
    <name evidence="18" type="primary">LOC112285738</name>
    <name evidence="17" type="ORF">PHYPA_011296</name>
</gene>
<evidence type="ECO:0000256" key="1">
    <source>
        <dbReference type="ARBA" id="ARBA00000189"/>
    </source>
</evidence>
<comment type="cofactor">
    <cofactor evidence="11 14">
        <name>heme b</name>
        <dbReference type="ChEBI" id="CHEBI:60344"/>
    </cofactor>
    <text evidence="11 14">Binds 1 heme b (iron(II)-protoporphyrin IX) group per subunit.</text>
</comment>
<dbReference type="GO" id="GO:0006950">
    <property type="term" value="P:response to stress"/>
    <property type="evidence" value="ECO:0000318"/>
    <property type="project" value="GO_Central"/>
</dbReference>
<dbReference type="PRINTS" id="PR00458">
    <property type="entry name" value="PEROXIDASE"/>
</dbReference>
<feature type="region of interest" description="Disordered" evidence="15">
    <location>
        <begin position="141"/>
        <end position="162"/>
    </location>
</feature>
<dbReference type="EMBL" id="ABEU02000008">
    <property type="protein sequence ID" value="PNR49400.1"/>
    <property type="molecule type" value="Genomic_DNA"/>
</dbReference>
<sequence>MEWGSVLILLLLSSVILFSEGHLSSDYYKSTCPNVERVVRSSLRRAFLLDPSAPASLLRLSFHDCQVEKCDASILLDSVSNDINGERESGGNFGIRRLDIIDRVKQDLEKECPGVVSCADIVAMAGRDAVSYTGGPEIPIPLGRKDATTASSENADDQLPPASSTVSTMLQVFSRYGMTAAETVGILGAHTLGIGHCVNVVDRLYPTRDPALSTGLYLQLRVLCPTKEPLNLTILPNDLSVYSFDNRYFKDVLGGRGLFRADANLVGDARTKPLVAKFASDQSLFFKTFASAYVKLVSAQVLTGSRGEVRTNCRRVNAQD</sequence>
<feature type="binding site" evidence="11">
    <location>
        <position position="238"/>
    </location>
    <ligand>
        <name>Ca(2+)</name>
        <dbReference type="ChEBI" id="CHEBI:29108"/>
        <label>2</label>
    </ligand>
</feature>
<dbReference type="EnsemblPlants" id="Pp3c8_8070V3.2">
    <property type="protein sequence ID" value="PAC:32966277.CDS.1"/>
    <property type="gene ID" value="Pp3c8_8070"/>
</dbReference>
<evidence type="ECO:0000256" key="12">
    <source>
        <dbReference type="PIRSR" id="PIRSR600823-4"/>
    </source>
</evidence>
<feature type="binding site" description="axial binding residue" evidence="11">
    <location>
        <position position="190"/>
    </location>
    <ligand>
        <name>heme b</name>
        <dbReference type="ChEBI" id="CHEBI:60344"/>
    </ligand>
    <ligandPart>
        <name>Fe</name>
        <dbReference type="ChEBI" id="CHEBI:18248"/>
    </ligandPart>
</feature>
<dbReference type="HOGENOM" id="CLU_010543_0_3_1"/>
<feature type="binding site" evidence="11">
    <location>
        <position position="64"/>
    </location>
    <ligand>
        <name>Ca(2+)</name>
        <dbReference type="ChEBI" id="CHEBI:29108"/>
        <label>1</label>
    </ligand>
</feature>
<dbReference type="PaxDb" id="3218-PP1S8_186V6.1"/>
<comment type="similarity">
    <text evidence="2">Belongs to the peroxidase family. Ascorbate peroxidase subfamily.</text>
</comment>
<feature type="signal peptide" evidence="14">
    <location>
        <begin position="1"/>
        <end position="21"/>
    </location>
</feature>
<feature type="active site" description="Proton acceptor" evidence="9">
    <location>
        <position position="63"/>
    </location>
</feature>
<comment type="similarity">
    <text evidence="14">Belongs to the peroxidase family. Classical plant (class III) peroxidase subfamily.</text>
</comment>
<comment type="subcellular location">
    <subcellularLocation>
        <location evidence="14">Secreted</location>
    </subcellularLocation>
</comment>
<evidence type="ECO:0000256" key="10">
    <source>
        <dbReference type="PIRSR" id="PIRSR600823-2"/>
    </source>
</evidence>
<feature type="binding site" evidence="11">
    <location>
        <position position="73"/>
    </location>
    <ligand>
        <name>Ca(2+)</name>
        <dbReference type="ChEBI" id="CHEBI:29108"/>
        <label>1</label>
    </ligand>
</feature>
<feature type="binding site" evidence="11">
    <location>
        <position position="191"/>
    </location>
    <ligand>
        <name>Ca(2+)</name>
        <dbReference type="ChEBI" id="CHEBI:29108"/>
        <label>2</label>
    </ligand>
</feature>
<keyword evidence="7 11" id="KW-0408">Iron</keyword>
<dbReference type="RefSeq" id="XP_024382589.1">
    <property type="nucleotide sequence ID" value="XM_024526821.2"/>
</dbReference>
<dbReference type="GO" id="GO:0006979">
    <property type="term" value="P:response to oxidative stress"/>
    <property type="evidence" value="ECO:0007669"/>
    <property type="project" value="UniProtKB-UniRule"/>
</dbReference>
<dbReference type="STRING" id="3218.A9RGR1"/>
<feature type="disulfide bond" evidence="13">
    <location>
        <begin position="118"/>
        <end position="313"/>
    </location>
</feature>
<evidence type="ECO:0000256" key="7">
    <source>
        <dbReference type="ARBA" id="ARBA00023004"/>
    </source>
</evidence>
<dbReference type="GeneID" id="112285738"/>
<keyword evidence="14" id="KW-0964">Secreted</keyword>
<protein>
    <recommendedName>
        <fullName evidence="14">Peroxidase</fullName>
        <ecNumber evidence="14">1.11.1.7</ecNumber>
    </recommendedName>
</protein>
<feature type="disulfide bond" evidence="13">
    <location>
        <begin position="197"/>
        <end position="224"/>
    </location>
</feature>
<dbReference type="Gene3D" id="1.10.520.10">
    <property type="match status" value="1"/>
</dbReference>
<keyword evidence="14" id="KW-0376">Hydrogen peroxide</keyword>
<reference evidence="17 19" key="1">
    <citation type="journal article" date="2008" name="Science">
        <title>The Physcomitrella genome reveals evolutionary insights into the conquest of land by plants.</title>
        <authorList>
            <person name="Rensing S."/>
            <person name="Lang D."/>
            <person name="Zimmer A."/>
            <person name="Terry A."/>
            <person name="Salamov A."/>
            <person name="Shapiro H."/>
            <person name="Nishiyama T."/>
            <person name="Perroud P.-F."/>
            <person name="Lindquist E."/>
            <person name="Kamisugi Y."/>
            <person name="Tanahashi T."/>
            <person name="Sakakibara K."/>
            <person name="Fujita T."/>
            <person name="Oishi K."/>
            <person name="Shin-I T."/>
            <person name="Kuroki Y."/>
            <person name="Toyoda A."/>
            <person name="Suzuki Y."/>
            <person name="Hashimoto A."/>
            <person name="Yamaguchi K."/>
            <person name="Sugano A."/>
            <person name="Kohara Y."/>
            <person name="Fujiyama A."/>
            <person name="Anterola A."/>
            <person name="Aoki S."/>
            <person name="Ashton N."/>
            <person name="Barbazuk W.B."/>
            <person name="Barker E."/>
            <person name="Bennetzen J."/>
            <person name="Bezanilla M."/>
            <person name="Blankenship R."/>
            <person name="Cho S.H."/>
            <person name="Dutcher S."/>
            <person name="Estelle M."/>
            <person name="Fawcett J.A."/>
            <person name="Gundlach H."/>
            <person name="Hanada K."/>
            <person name="Heyl A."/>
            <person name="Hicks K.A."/>
            <person name="Hugh J."/>
            <person name="Lohr M."/>
            <person name="Mayer K."/>
            <person name="Melkozernov A."/>
            <person name="Murata T."/>
            <person name="Nelson D."/>
            <person name="Pils B."/>
            <person name="Prigge M."/>
            <person name="Reiss B."/>
            <person name="Renner T."/>
            <person name="Rombauts S."/>
            <person name="Rushton P."/>
            <person name="Sanderfoot A."/>
            <person name="Schween G."/>
            <person name="Shiu S.-H."/>
            <person name="Stueber K."/>
            <person name="Theodoulou F.L."/>
            <person name="Tu H."/>
            <person name="Van de Peer Y."/>
            <person name="Verrier P.J."/>
            <person name="Waters E."/>
            <person name="Wood A."/>
            <person name="Yang L."/>
            <person name="Cove D."/>
            <person name="Cuming A."/>
            <person name="Hasebe M."/>
            <person name="Lucas S."/>
            <person name="Mishler D.B."/>
            <person name="Reski R."/>
            <person name="Grigoriev I."/>
            <person name="Quatrano R.S."/>
            <person name="Boore J.L."/>
        </authorList>
    </citation>
    <scope>NUCLEOTIDE SEQUENCE [LARGE SCALE GENOMIC DNA]</scope>
    <source>
        <strain evidence="18 19">cv. Gransden 2004</strain>
    </source>
</reference>
<dbReference type="InterPro" id="IPR019793">
    <property type="entry name" value="Peroxidases_heam-ligand_BS"/>
</dbReference>
<dbReference type="FunCoup" id="A9RGR1">
    <property type="interactions" value="73"/>
</dbReference>
<dbReference type="InterPro" id="IPR002016">
    <property type="entry name" value="Haem_peroxidase"/>
</dbReference>
<evidence type="ECO:0000259" key="16">
    <source>
        <dbReference type="PROSITE" id="PS50873"/>
    </source>
</evidence>
<evidence type="ECO:0000256" key="3">
    <source>
        <dbReference type="ARBA" id="ARBA00022559"/>
    </source>
</evidence>
<dbReference type="SUPFAM" id="SSF48113">
    <property type="entry name" value="Heme-dependent peroxidases"/>
    <property type="match status" value="1"/>
</dbReference>
<keyword evidence="11 14" id="KW-0106">Calcium</keyword>
<dbReference type="GO" id="GO:0046872">
    <property type="term" value="F:metal ion binding"/>
    <property type="evidence" value="ECO:0007669"/>
    <property type="project" value="UniProtKB-UniRule"/>
</dbReference>
<feature type="binding site" evidence="11">
    <location>
        <position position="86"/>
    </location>
    <ligand>
        <name>Ca(2+)</name>
        <dbReference type="ChEBI" id="CHEBI:29108"/>
        <label>1</label>
    </ligand>
</feature>
<dbReference type="GO" id="GO:0004601">
    <property type="term" value="F:peroxidase activity"/>
    <property type="evidence" value="ECO:0000318"/>
    <property type="project" value="GO_Central"/>
</dbReference>
<dbReference type="InterPro" id="IPR033905">
    <property type="entry name" value="Secretory_peroxidase"/>
</dbReference>
<evidence type="ECO:0000256" key="4">
    <source>
        <dbReference type="ARBA" id="ARBA00022617"/>
    </source>
</evidence>
<keyword evidence="14" id="KW-0732">Signal</keyword>
<feature type="site" description="Transition state stabilizer" evidence="12">
    <location>
        <position position="59"/>
    </location>
</feature>
<evidence type="ECO:0000313" key="18">
    <source>
        <dbReference type="EnsemblPlants" id="PAC:32966276.CDS.1"/>
    </source>
</evidence>
<evidence type="ECO:0000256" key="15">
    <source>
        <dbReference type="SAM" id="MobiDB-lite"/>
    </source>
</evidence>
<dbReference type="GO" id="GO:0020037">
    <property type="term" value="F:heme binding"/>
    <property type="evidence" value="ECO:0007669"/>
    <property type="project" value="UniProtKB-UniRule"/>
</dbReference>
<keyword evidence="6 14" id="KW-0560">Oxidoreductase</keyword>
<dbReference type="KEGG" id="ppp:112285738"/>
<keyword evidence="8 13" id="KW-1015">Disulfide bond</keyword>
<reference evidence="17 19" key="2">
    <citation type="journal article" date="2018" name="Plant J.">
        <title>The Physcomitrella patens chromosome-scale assembly reveals moss genome structure and evolution.</title>
        <authorList>
            <person name="Lang D."/>
            <person name="Ullrich K.K."/>
            <person name="Murat F."/>
            <person name="Fuchs J."/>
            <person name="Jenkins J."/>
            <person name="Haas F.B."/>
            <person name="Piednoel M."/>
            <person name="Gundlach H."/>
            <person name="Van Bel M."/>
            <person name="Meyberg R."/>
            <person name="Vives C."/>
            <person name="Morata J."/>
            <person name="Symeonidi A."/>
            <person name="Hiss M."/>
            <person name="Muchero W."/>
            <person name="Kamisugi Y."/>
            <person name="Saleh O."/>
            <person name="Blanc G."/>
            <person name="Decker E.L."/>
            <person name="van Gessel N."/>
            <person name="Grimwood J."/>
            <person name="Hayes R.D."/>
            <person name="Graham S.W."/>
            <person name="Gunter L.E."/>
            <person name="McDaniel S.F."/>
            <person name="Hoernstein S.N.W."/>
            <person name="Larsson A."/>
            <person name="Li F.W."/>
            <person name="Perroud P.F."/>
            <person name="Phillips J."/>
            <person name="Ranjan P."/>
            <person name="Rokshar D.S."/>
            <person name="Rothfels C.J."/>
            <person name="Schneider L."/>
            <person name="Shu S."/>
            <person name="Stevenson D.W."/>
            <person name="Thummler F."/>
            <person name="Tillich M."/>
            <person name="Villarreal Aguilar J.C."/>
            <person name="Widiez T."/>
            <person name="Wong G.K."/>
            <person name="Wymore A."/>
            <person name="Zhang Y."/>
            <person name="Zimmer A.D."/>
            <person name="Quatrano R.S."/>
            <person name="Mayer K.F.X."/>
            <person name="Goodstein D."/>
            <person name="Casacuberta J.M."/>
            <person name="Vandepoele K."/>
            <person name="Reski R."/>
            <person name="Cuming A.C."/>
            <person name="Tuskan G.A."/>
            <person name="Maumus F."/>
            <person name="Salse J."/>
            <person name="Schmutz J."/>
            <person name="Rensing S.A."/>
        </authorList>
    </citation>
    <scope>NUCLEOTIDE SEQUENCE [LARGE SCALE GENOMIC DNA]</scope>
    <source>
        <strain evidence="18 19">cv. Gransden 2004</strain>
    </source>
</reference>
<dbReference type="Gramene" id="Pp3c8_8070V3.1">
    <property type="protein sequence ID" value="PAC:32966276.CDS.1"/>
    <property type="gene ID" value="Pp3c8_8070"/>
</dbReference>
<evidence type="ECO:0000313" key="17">
    <source>
        <dbReference type="EMBL" id="PNR49400.1"/>
    </source>
</evidence>
<feature type="binding site" evidence="11">
    <location>
        <position position="245"/>
    </location>
    <ligand>
        <name>Ca(2+)</name>
        <dbReference type="ChEBI" id="CHEBI:29108"/>
        <label>2</label>
    </ligand>
</feature>
<dbReference type="GO" id="GO:0042744">
    <property type="term" value="P:hydrogen peroxide catabolic process"/>
    <property type="evidence" value="ECO:0007669"/>
    <property type="project" value="UniProtKB-KW"/>
</dbReference>
<dbReference type="GO" id="GO:0140825">
    <property type="term" value="F:lactoperoxidase activity"/>
    <property type="evidence" value="ECO:0007669"/>
    <property type="project" value="UniProtKB-EC"/>
</dbReference>
<keyword evidence="5 11" id="KW-0479">Metal-binding</keyword>
<feature type="binding site" evidence="11">
    <location>
        <position position="67"/>
    </location>
    <ligand>
        <name>Ca(2+)</name>
        <dbReference type="ChEBI" id="CHEBI:29108"/>
        <label>1</label>
    </ligand>
</feature>
<dbReference type="CDD" id="cd00693">
    <property type="entry name" value="secretory_peroxidase"/>
    <property type="match status" value="1"/>
</dbReference>
<keyword evidence="4 14" id="KW-0349">Heme</keyword>
<dbReference type="Pfam" id="PF00141">
    <property type="entry name" value="peroxidase"/>
    <property type="match status" value="1"/>
</dbReference>
<dbReference type="Proteomes" id="UP000006727">
    <property type="component" value="Chromosome 8"/>
</dbReference>
<accession>A9RGR1</accession>
<dbReference type="EC" id="1.11.1.7" evidence="14"/>
<dbReference type="PROSITE" id="PS00435">
    <property type="entry name" value="PEROXIDASE_1"/>
    <property type="match status" value="1"/>
</dbReference>
<feature type="disulfide bond" evidence="13">
    <location>
        <begin position="65"/>
        <end position="70"/>
    </location>
</feature>
<evidence type="ECO:0000256" key="6">
    <source>
        <dbReference type="ARBA" id="ARBA00023002"/>
    </source>
</evidence>
<dbReference type="Gene3D" id="1.10.420.10">
    <property type="entry name" value="Peroxidase, domain 2"/>
    <property type="match status" value="1"/>
</dbReference>
<feature type="domain" description="Plant heme peroxidase family profile" evidence="16">
    <location>
        <begin position="22"/>
        <end position="317"/>
    </location>
</feature>
<keyword evidence="3 14" id="KW-0575">Peroxidase</keyword>
<dbReference type="GO" id="GO:0009505">
    <property type="term" value="C:plant-type cell wall"/>
    <property type="evidence" value="ECO:0000318"/>
    <property type="project" value="GO_Central"/>
</dbReference>
<dbReference type="PRINTS" id="PR00461">
    <property type="entry name" value="PLPEROXIDASE"/>
</dbReference>
<dbReference type="InterPro" id="IPR000823">
    <property type="entry name" value="Peroxidase_pln"/>
</dbReference>
<name>A9RGR1_PHYPA</name>
<proteinExistence type="inferred from homology"/>
<evidence type="ECO:0000256" key="8">
    <source>
        <dbReference type="ARBA" id="ARBA00023157"/>
    </source>
</evidence>
<dbReference type="OrthoDB" id="2113341at2759"/>
<comment type="catalytic activity">
    <reaction evidence="1 14">
        <text>2 a phenolic donor + H2O2 = 2 a phenolic radical donor + 2 H2O</text>
        <dbReference type="Rhea" id="RHEA:56136"/>
        <dbReference type="ChEBI" id="CHEBI:15377"/>
        <dbReference type="ChEBI" id="CHEBI:16240"/>
        <dbReference type="ChEBI" id="CHEBI:139520"/>
        <dbReference type="ChEBI" id="CHEBI:139521"/>
        <dbReference type="EC" id="1.11.1.7"/>
    </reaction>
</comment>
<evidence type="ECO:0000313" key="19">
    <source>
        <dbReference type="Proteomes" id="UP000006727"/>
    </source>
</evidence>
<keyword evidence="19" id="KW-1185">Reference proteome</keyword>
<dbReference type="InterPro" id="IPR010255">
    <property type="entry name" value="Haem_peroxidase_sf"/>
</dbReference>
<feature type="binding site" evidence="10">
    <location>
        <position position="160"/>
    </location>
    <ligand>
        <name>substrate</name>
    </ligand>
</feature>
<evidence type="ECO:0000256" key="9">
    <source>
        <dbReference type="PIRSR" id="PIRSR600823-1"/>
    </source>
</evidence>
<comment type="function">
    <text evidence="14">Removal of H(2)O(2), oxidation of toxic reductants, biosynthesis and degradation of lignin, suberization, auxin catabolism, response to environmental stresses such as wounding, pathogen attack and oxidative stress.</text>
</comment>
<dbReference type="FunFam" id="1.10.420.10:FF:000001">
    <property type="entry name" value="Peroxidase"/>
    <property type="match status" value="1"/>
</dbReference>
<organism evidence="17">
    <name type="scientific">Physcomitrium patens</name>
    <name type="common">Spreading-leaved earth moss</name>
    <name type="synonym">Physcomitrella patens</name>
    <dbReference type="NCBI Taxonomy" id="3218"/>
    <lineage>
        <taxon>Eukaryota</taxon>
        <taxon>Viridiplantae</taxon>
        <taxon>Streptophyta</taxon>
        <taxon>Embryophyta</taxon>
        <taxon>Bryophyta</taxon>
        <taxon>Bryophytina</taxon>
        <taxon>Bryopsida</taxon>
        <taxon>Funariidae</taxon>
        <taxon>Funariales</taxon>
        <taxon>Funariaceae</taxon>
        <taxon>Physcomitrium</taxon>
    </lineage>
</organism>
<dbReference type="OMA" id="GMLQIFK"/>
<dbReference type="PANTHER" id="PTHR31517">
    <property type="match status" value="1"/>
</dbReference>
<dbReference type="AlphaFoldDB" id="A9RGR1"/>
<dbReference type="PROSITE" id="PS50873">
    <property type="entry name" value="PEROXIDASE_4"/>
    <property type="match status" value="1"/>
</dbReference>
<reference evidence="18" key="3">
    <citation type="submission" date="2020-12" db="UniProtKB">
        <authorList>
            <consortium name="EnsemblPlants"/>
        </authorList>
    </citation>
    <scope>IDENTIFICATION</scope>
</reference>
<dbReference type="PANTHER" id="PTHR31517:SF81">
    <property type="entry name" value="PEROXIDASE"/>
    <property type="match status" value="1"/>
</dbReference>
<dbReference type="eggNOG" id="ENOG502QPVF">
    <property type="taxonomic scope" value="Eukaryota"/>
</dbReference>
<feature type="chain" id="PRO_5014205155" description="Peroxidase" evidence="14">
    <location>
        <begin position="22"/>
        <end position="320"/>
    </location>
</feature>
<evidence type="ECO:0000256" key="14">
    <source>
        <dbReference type="RuleBase" id="RU362060"/>
    </source>
</evidence>
<dbReference type="Gramene" id="Pp3c8_8070V3.2">
    <property type="protein sequence ID" value="PAC:32966277.CDS.1"/>
    <property type="gene ID" value="Pp3c8_8070"/>
</dbReference>
<evidence type="ECO:0000256" key="5">
    <source>
        <dbReference type="ARBA" id="ARBA00022723"/>
    </source>
</evidence>
<evidence type="ECO:0000256" key="13">
    <source>
        <dbReference type="PIRSR" id="PIRSR600823-5"/>
    </source>
</evidence>